<feature type="coiled-coil region" evidence="1">
    <location>
        <begin position="371"/>
        <end position="451"/>
    </location>
</feature>
<dbReference type="PaxDb" id="2850-Phatr44312"/>
<dbReference type="HOGENOM" id="CLU_251198_0_0_1"/>
<feature type="coiled-coil region" evidence="1">
    <location>
        <begin position="1181"/>
        <end position="1243"/>
    </location>
</feature>
<dbReference type="RefSeq" id="XP_002178180.1">
    <property type="nucleotide sequence ID" value="XM_002178144.1"/>
</dbReference>
<feature type="compositionally biased region" description="Low complexity" evidence="2">
    <location>
        <begin position="470"/>
        <end position="480"/>
    </location>
</feature>
<feature type="compositionally biased region" description="Low complexity" evidence="2">
    <location>
        <begin position="1"/>
        <end position="18"/>
    </location>
</feature>
<evidence type="ECO:0000313" key="4">
    <source>
        <dbReference type="Proteomes" id="UP000000759"/>
    </source>
</evidence>
<sequence>MNTAAASPFPLPSAPQRTSPRRRLRRTRSVDLDPTPDTTLPTPNHQPTTNALPASLPVVPTQSSLSLGTPSGGDPQSPPPSAHDCLDASLSMLHTSMENAKAYEYLFEQQQHHHGHTNCVPTNAGHTANTNPPVGNVSAHSNQDPSSSSWWMSLVSKLEHSYQSEQHALTDRLHQAKRQTKSYKAELRDNLQSRLAYLEAQVQQAAPETLNEYPGLSRVSTLTTHATQSSESDDDHLLNPVPWSADPDADDNAYEQADAERPSPQQLRNAYAQRLHETEYQLERVVSAHEKERGEWAQALDHAAAATADGQVLSTSMQAQLETLSAQVEQSHRAQKAQWQERTRVLTQLLELTETQHAQERIQWQRSVQHATDAEQEAQDLREQLAAADDQRMQDSAETEALRSALAAAESERTRAQMELETARTTAEQELVAAREQIRISQRQVARLQENLRTASPVLAIPRPSPSTPSTPTRSLSFSRQDPDADSPRRRVEWDDKLDRAMAERDVAQQELQTLRRQWNRHLEDGASRDAVAHRQAVAALREEHEIATERLRDDHQAELERIRHEARAEADRIADAKVDALATRHRHELETARRQRTEVVTHDARGSSSNPSDDVPPVVQPELARNGQPVVSEKRYRDLVEKRNELVSRIRKMEEQHANDKGSWKLQLEGALANGRRLEEEKQTALEDLESLRAEYRTSQQSLETLMQQAEREDGTARMDELRQSFQSDLPIWKTRCADLESEKEEILAAAEIENAQQLKAMDQQLAEAKSIHGRKFTELETGHADAIESWKIRVAELNADHRVALETLRSTHADAREGWQIRLADLEKECRELRAVRDSFLKEIQEWNNRVETVRQESRQDLETLAESRCREVTEWKDCVQDRDRRIVLLEKSHAEDLREWKDRLDATLEANSEQLEALRGSHDAEMSELQEELQSARKEVEELEARYEEQLVQKTDELHVSRSETEGVLDRSNDLMESLEELRESHRIAKEEWETKLRDAIQDRDAYIKELEANREHTGNGGWQDYASHLQTNQAVICKAVDEVRKDVVAVRETLQDSAKTTSVIENANYVELREDLEHIQISLNGAVADLTLETEAMMESRKDINSLIHNTTRGPDAGLVDKQDKLMSEIGDLRESFQKYMKLTCPPDVAIQDTIRLEMVAELQRKENMFLHVKTEVEHLTERVASEQEVRQDAEKEVAKLNDQVDAYSEELMHLQAVNAGLEETLREAEQRIEDAMKIGHFVDPGEMDPENDTDSSKFYGYTSPLLEEALALAEGLTDIVHGRGDYKKESSVMDMLESISELIDEHEKRSPVKAAVPENEATENAVSHSSLHHFSRIEELAKGNVANVLGDRLNAVDDQHEPEPVTSPHQSPDVTSMAMEDFSSSTLSLVVDQLYSRCQLLEREPWGFARR</sequence>
<dbReference type="GO" id="GO:0000146">
    <property type="term" value="F:microfilament motor activity"/>
    <property type="evidence" value="ECO:0007669"/>
    <property type="project" value="TreeGrafter"/>
</dbReference>
<dbReference type="GO" id="GO:0051015">
    <property type="term" value="F:actin filament binding"/>
    <property type="evidence" value="ECO:0007669"/>
    <property type="project" value="TreeGrafter"/>
</dbReference>
<feature type="compositionally biased region" description="Low complexity" evidence="2">
    <location>
        <begin position="32"/>
        <end position="43"/>
    </location>
</feature>
<reference evidence="4" key="2">
    <citation type="submission" date="2008-08" db="EMBL/GenBank/DDBJ databases">
        <authorList>
            <consortium name="Diatom Consortium"/>
            <person name="Grigoriev I."/>
            <person name="Grimwood J."/>
            <person name="Kuo A."/>
            <person name="Otillar R.P."/>
            <person name="Salamov A."/>
            <person name="Detter J.C."/>
            <person name="Lindquist E."/>
            <person name="Shapiro H."/>
            <person name="Lucas S."/>
            <person name="Glavina del Rio T."/>
            <person name="Pitluck S."/>
            <person name="Rokhsar D."/>
            <person name="Bowler C."/>
        </authorList>
    </citation>
    <scope>GENOME REANNOTATION</scope>
    <source>
        <strain evidence="4">CCAP 1055/1</strain>
    </source>
</reference>
<feature type="coiled-coil region" evidence="1">
    <location>
        <begin position="738"/>
        <end position="769"/>
    </location>
</feature>
<dbReference type="PANTHER" id="PTHR45615:SF40">
    <property type="entry name" value="MYOSIN HEAVY CHAIN, NON-MUSCLE"/>
    <property type="match status" value="1"/>
</dbReference>
<keyword evidence="1" id="KW-0175">Coiled coil</keyword>
<evidence type="ECO:0000256" key="2">
    <source>
        <dbReference type="SAM" id="MobiDB-lite"/>
    </source>
</evidence>
<feature type="region of interest" description="Disordered" evidence="2">
    <location>
        <begin position="590"/>
        <end position="622"/>
    </location>
</feature>
<keyword evidence="4" id="KW-1185">Reference proteome</keyword>
<dbReference type="GO" id="GO:0005737">
    <property type="term" value="C:cytoplasm"/>
    <property type="evidence" value="ECO:0007669"/>
    <property type="project" value="TreeGrafter"/>
</dbReference>
<proteinExistence type="predicted"/>
<feature type="region of interest" description="Disordered" evidence="2">
    <location>
        <begin position="1"/>
        <end position="86"/>
    </location>
</feature>
<dbReference type="GeneID" id="7197972"/>
<dbReference type="InParanoid" id="B7FTN6"/>
<organism evidence="3 4">
    <name type="scientific">Phaeodactylum tricornutum (strain CCAP 1055/1)</name>
    <dbReference type="NCBI Taxonomy" id="556484"/>
    <lineage>
        <taxon>Eukaryota</taxon>
        <taxon>Sar</taxon>
        <taxon>Stramenopiles</taxon>
        <taxon>Ochrophyta</taxon>
        <taxon>Bacillariophyta</taxon>
        <taxon>Bacillariophyceae</taxon>
        <taxon>Bacillariophycidae</taxon>
        <taxon>Naviculales</taxon>
        <taxon>Phaeodactylaceae</taxon>
        <taxon>Phaeodactylum</taxon>
    </lineage>
</organism>
<feature type="coiled-coil region" evidence="1">
    <location>
        <begin position="491"/>
        <end position="518"/>
    </location>
</feature>
<dbReference type="KEGG" id="pti:PHATRDRAFT_44312"/>
<accession>B7FTN6</accession>
<feature type="compositionally biased region" description="Basic and acidic residues" evidence="2">
    <location>
        <begin position="590"/>
        <end position="606"/>
    </location>
</feature>
<dbReference type="GO" id="GO:0016460">
    <property type="term" value="C:myosin II complex"/>
    <property type="evidence" value="ECO:0007669"/>
    <property type="project" value="TreeGrafter"/>
</dbReference>
<dbReference type="OrthoDB" id="57389at2759"/>
<name>B7FTN6_PHATC</name>
<feature type="coiled-coil region" evidence="1">
    <location>
        <begin position="818"/>
        <end position="859"/>
    </location>
</feature>
<feature type="region of interest" description="Disordered" evidence="2">
    <location>
        <begin position="1313"/>
        <end position="1335"/>
    </location>
</feature>
<feature type="region of interest" description="Disordered" evidence="2">
    <location>
        <begin position="456"/>
        <end position="491"/>
    </location>
</feature>
<dbReference type="STRING" id="556484.B7FTN6"/>
<dbReference type="GO" id="GO:0032982">
    <property type="term" value="C:myosin filament"/>
    <property type="evidence" value="ECO:0007669"/>
    <property type="project" value="TreeGrafter"/>
</dbReference>
<gene>
    <name evidence="3" type="ORF">PHATRDRAFT_44312</name>
</gene>
<reference evidence="3 4" key="1">
    <citation type="journal article" date="2008" name="Nature">
        <title>The Phaeodactylum genome reveals the evolutionary history of diatom genomes.</title>
        <authorList>
            <person name="Bowler C."/>
            <person name="Allen A.E."/>
            <person name="Badger J.H."/>
            <person name="Grimwood J."/>
            <person name="Jabbari K."/>
            <person name="Kuo A."/>
            <person name="Maheswari U."/>
            <person name="Martens C."/>
            <person name="Maumus F."/>
            <person name="Otillar R.P."/>
            <person name="Rayko E."/>
            <person name="Salamov A."/>
            <person name="Vandepoele K."/>
            <person name="Beszteri B."/>
            <person name="Gruber A."/>
            <person name="Heijde M."/>
            <person name="Katinka M."/>
            <person name="Mock T."/>
            <person name="Valentin K."/>
            <person name="Verret F."/>
            <person name="Berges J.A."/>
            <person name="Brownlee C."/>
            <person name="Cadoret J.P."/>
            <person name="Chiovitti A."/>
            <person name="Choi C.J."/>
            <person name="Coesel S."/>
            <person name="De Martino A."/>
            <person name="Detter J.C."/>
            <person name="Durkin C."/>
            <person name="Falciatore A."/>
            <person name="Fournet J."/>
            <person name="Haruta M."/>
            <person name="Huysman M.J."/>
            <person name="Jenkins B.D."/>
            <person name="Jiroutova K."/>
            <person name="Jorgensen R.E."/>
            <person name="Joubert Y."/>
            <person name="Kaplan A."/>
            <person name="Kroger N."/>
            <person name="Kroth P.G."/>
            <person name="La Roche J."/>
            <person name="Lindquist E."/>
            <person name="Lommer M."/>
            <person name="Martin-Jezequel V."/>
            <person name="Lopez P.J."/>
            <person name="Lucas S."/>
            <person name="Mangogna M."/>
            <person name="McGinnis K."/>
            <person name="Medlin L.K."/>
            <person name="Montsant A."/>
            <person name="Oudot-Le Secq M.P."/>
            <person name="Napoli C."/>
            <person name="Obornik M."/>
            <person name="Parker M.S."/>
            <person name="Petit J.L."/>
            <person name="Porcel B.M."/>
            <person name="Poulsen N."/>
            <person name="Robison M."/>
            <person name="Rychlewski L."/>
            <person name="Rynearson T.A."/>
            <person name="Schmutz J."/>
            <person name="Shapiro H."/>
            <person name="Siaut M."/>
            <person name="Stanley M."/>
            <person name="Sussman M.R."/>
            <person name="Taylor A.R."/>
            <person name="Vardi A."/>
            <person name="von Dassow P."/>
            <person name="Vyverman W."/>
            <person name="Willis A."/>
            <person name="Wyrwicz L.S."/>
            <person name="Rokhsar D.S."/>
            <person name="Weissenbach J."/>
            <person name="Armbrust E.V."/>
            <person name="Green B.R."/>
            <person name="Van de Peer Y."/>
            <person name="Grigoriev I.V."/>
        </authorList>
    </citation>
    <scope>NUCLEOTIDE SEQUENCE [LARGE SCALE GENOMIC DNA]</scope>
    <source>
        <strain evidence="3 4">CCAP 1055/1</strain>
    </source>
</reference>
<feature type="coiled-coil region" evidence="1">
    <location>
        <begin position="915"/>
        <end position="1013"/>
    </location>
</feature>
<protein>
    <submittedName>
        <fullName evidence="3">Uncharacterized protein</fullName>
    </submittedName>
</protein>
<dbReference type="Proteomes" id="UP000000759">
    <property type="component" value="Chromosome 4"/>
</dbReference>
<feature type="coiled-coil region" evidence="1">
    <location>
        <begin position="637"/>
        <end position="714"/>
    </location>
</feature>
<evidence type="ECO:0000256" key="1">
    <source>
        <dbReference type="SAM" id="Coils"/>
    </source>
</evidence>
<evidence type="ECO:0000313" key="3">
    <source>
        <dbReference type="EMBL" id="EEC49845.1"/>
    </source>
</evidence>
<dbReference type="EMBL" id="CM000607">
    <property type="protein sequence ID" value="EEC49845.1"/>
    <property type="molecule type" value="Genomic_DNA"/>
</dbReference>
<feature type="region of interest" description="Disordered" evidence="2">
    <location>
        <begin position="225"/>
        <end position="265"/>
    </location>
</feature>
<feature type="compositionally biased region" description="Low complexity" evidence="2">
    <location>
        <begin position="608"/>
        <end position="622"/>
    </location>
</feature>
<dbReference type="PANTHER" id="PTHR45615">
    <property type="entry name" value="MYOSIN HEAVY CHAIN, NON-MUSCLE"/>
    <property type="match status" value="1"/>
</dbReference>
<feature type="compositionally biased region" description="Basic and acidic residues" evidence="2">
    <location>
        <begin position="481"/>
        <end position="491"/>
    </location>
</feature>